<feature type="compositionally biased region" description="Acidic residues" evidence="1">
    <location>
        <begin position="178"/>
        <end position="188"/>
    </location>
</feature>
<evidence type="ECO:0000313" key="3">
    <source>
        <dbReference type="EMBL" id="MBU9711263.1"/>
    </source>
</evidence>
<dbReference type="EMBL" id="JAHQCS010000064">
    <property type="protein sequence ID" value="MBU9711263.1"/>
    <property type="molecule type" value="Genomic_DNA"/>
</dbReference>
<keyword evidence="4" id="KW-1185">Reference proteome</keyword>
<dbReference type="InterPro" id="IPR014247">
    <property type="entry name" value="Spore_lipoprot_YhcN/YlaJ"/>
</dbReference>
<feature type="region of interest" description="Disordered" evidence="1">
    <location>
        <begin position="161"/>
        <end position="219"/>
    </location>
</feature>
<dbReference type="NCBIfam" id="TIGR02898">
    <property type="entry name" value="spore_YhcN_YlaJ"/>
    <property type="match status" value="1"/>
</dbReference>
<dbReference type="PROSITE" id="PS51257">
    <property type="entry name" value="PROKAR_LIPOPROTEIN"/>
    <property type="match status" value="1"/>
</dbReference>
<keyword evidence="3" id="KW-0449">Lipoprotein</keyword>
<sequence length="219" mass="24192">MNLKTLWILTVILFVTACQGPDNTQDQNIVEGQMYGQGQSTHTPEEVSPNEIANHLANLSTRVPDVDHATAVVIGPYAVVGINVNGQIDQSDVGSIKYQVAERLSNDPYGASAAVTADPDIVERLDEMRDEMADGRPLNGMATELAAIIGRIMPIVPGYEHRQQEDPTDTNNDRMASEEEEQLGDIQEEQSKGRMNGQNNHNKNRMEGDLEEPRPERDQ</sequence>
<dbReference type="Proteomes" id="UP000784880">
    <property type="component" value="Unassembled WGS sequence"/>
</dbReference>
<evidence type="ECO:0000256" key="1">
    <source>
        <dbReference type="SAM" id="MobiDB-lite"/>
    </source>
</evidence>
<keyword evidence="2" id="KW-0732">Signal</keyword>
<protein>
    <submittedName>
        <fullName evidence="3">YhcN/YlaJ family sporulation lipoprotein</fullName>
    </submittedName>
</protein>
<feature type="compositionally biased region" description="Basic and acidic residues" evidence="1">
    <location>
        <begin position="204"/>
        <end position="219"/>
    </location>
</feature>
<evidence type="ECO:0000313" key="4">
    <source>
        <dbReference type="Proteomes" id="UP000784880"/>
    </source>
</evidence>
<dbReference type="RefSeq" id="WP_217065142.1">
    <property type="nucleotide sequence ID" value="NZ_JAHQCS010000064.1"/>
</dbReference>
<name>A0ABS6JG00_9BACI</name>
<evidence type="ECO:0000256" key="2">
    <source>
        <dbReference type="SAM" id="SignalP"/>
    </source>
</evidence>
<feature type="signal peptide" evidence="2">
    <location>
        <begin position="1"/>
        <end position="20"/>
    </location>
</feature>
<feature type="compositionally biased region" description="Basic and acidic residues" evidence="1">
    <location>
        <begin position="161"/>
        <end position="177"/>
    </location>
</feature>
<proteinExistence type="predicted"/>
<gene>
    <name evidence="3" type="ORF">KS419_05925</name>
</gene>
<comment type="caution">
    <text evidence="3">The sequence shown here is derived from an EMBL/GenBank/DDBJ whole genome shotgun (WGS) entry which is preliminary data.</text>
</comment>
<feature type="chain" id="PRO_5046660851" evidence="2">
    <location>
        <begin position="21"/>
        <end position="219"/>
    </location>
</feature>
<accession>A0ABS6JG00</accession>
<dbReference type="Pfam" id="PF09580">
    <property type="entry name" value="Spore_YhcN_YlaJ"/>
    <property type="match status" value="1"/>
</dbReference>
<reference evidence="3 4" key="1">
    <citation type="submission" date="2021-06" db="EMBL/GenBank/DDBJ databases">
        <title>Bacillus sp. RD4P76, an endophyte from a halophyte.</title>
        <authorList>
            <person name="Sun J.-Q."/>
        </authorList>
    </citation>
    <scope>NUCLEOTIDE SEQUENCE [LARGE SCALE GENOMIC DNA]</scope>
    <source>
        <strain evidence="3 4">CGMCC 1.15917</strain>
    </source>
</reference>
<dbReference type="InterPro" id="IPR019076">
    <property type="entry name" value="Spore_lipoprot_YhcN/YlaJ-like"/>
</dbReference>
<organism evidence="3 4">
    <name type="scientific">Evansella tamaricis</name>
    <dbReference type="NCBI Taxonomy" id="2069301"/>
    <lineage>
        <taxon>Bacteria</taxon>
        <taxon>Bacillati</taxon>
        <taxon>Bacillota</taxon>
        <taxon>Bacilli</taxon>
        <taxon>Bacillales</taxon>
        <taxon>Bacillaceae</taxon>
        <taxon>Evansella</taxon>
    </lineage>
</organism>